<comment type="caution">
    <text evidence="1">The sequence shown here is derived from an EMBL/GenBank/DDBJ whole genome shotgun (WGS) entry which is preliminary data.</text>
</comment>
<evidence type="ECO:0000313" key="1">
    <source>
        <dbReference type="EMBL" id="OAB75601.1"/>
    </source>
</evidence>
<protein>
    <recommendedName>
        <fullName evidence="3">WYL domain-containing protein</fullName>
    </recommendedName>
</protein>
<name>A0A167EJF6_9BACL</name>
<gene>
    <name evidence="1" type="ORF">PNBC_08200</name>
</gene>
<dbReference type="EMBL" id="LSFN01000007">
    <property type="protein sequence ID" value="OAB75601.1"/>
    <property type="molecule type" value="Genomic_DNA"/>
</dbReference>
<dbReference type="Proteomes" id="UP000077134">
    <property type="component" value="Unassembled WGS sequence"/>
</dbReference>
<keyword evidence="2" id="KW-1185">Reference proteome</keyword>
<dbReference type="OrthoDB" id="2991134at2"/>
<reference evidence="1 2" key="1">
    <citation type="submission" date="2016-02" db="EMBL/GenBank/DDBJ databases">
        <title>Paenibacillus sp. LPB0068, isolated from Crassostrea gigas.</title>
        <authorList>
            <person name="Shin S.-K."/>
            <person name="Yi H."/>
        </authorList>
    </citation>
    <scope>NUCLEOTIDE SEQUENCE [LARGE SCALE GENOMIC DNA]</scope>
    <source>
        <strain evidence="1 2">LPB0068</strain>
    </source>
</reference>
<evidence type="ECO:0008006" key="3">
    <source>
        <dbReference type="Google" id="ProtNLM"/>
    </source>
</evidence>
<dbReference type="RefSeq" id="WP_068657019.1">
    <property type="nucleotide sequence ID" value="NZ_CP017773.1"/>
</dbReference>
<dbReference type="KEGG" id="pcx:LPB68_21910"/>
<dbReference type="AlphaFoldDB" id="A0A167EJF6"/>
<sequence length="63" mass="7089">MSAKYIGQIVEIIYMDRNGKITQRCIEVNSIRNGLIKATCLKSGSARTFRLDNVLAWQLSKTA</sequence>
<proteinExistence type="predicted"/>
<organism evidence="1 2">
    <name type="scientific">Paenibacillus crassostreae</name>
    <dbReference type="NCBI Taxonomy" id="1763538"/>
    <lineage>
        <taxon>Bacteria</taxon>
        <taxon>Bacillati</taxon>
        <taxon>Bacillota</taxon>
        <taxon>Bacilli</taxon>
        <taxon>Bacillales</taxon>
        <taxon>Paenibacillaceae</taxon>
        <taxon>Paenibacillus</taxon>
    </lineage>
</organism>
<accession>A0A167EJF6</accession>
<evidence type="ECO:0000313" key="2">
    <source>
        <dbReference type="Proteomes" id="UP000077134"/>
    </source>
</evidence>